<dbReference type="AlphaFoldDB" id="A0ABD1INP1"/>
<reference evidence="1 2" key="1">
    <citation type="submission" date="2024-06" db="EMBL/GenBank/DDBJ databases">
        <title>A chromosome level genome sequence of Diviner's sage (Salvia divinorum).</title>
        <authorList>
            <person name="Ford S.A."/>
            <person name="Ro D.-K."/>
            <person name="Ness R.W."/>
            <person name="Phillips M.A."/>
        </authorList>
    </citation>
    <scope>NUCLEOTIDE SEQUENCE [LARGE SCALE GENOMIC DNA]</scope>
    <source>
        <strain evidence="1">SAF-2024a</strain>
        <tissue evidence="1">Leaf</tissue>
    </source>
</reference>
<dbReference type="Proteomes" id="UP001567538">
    <property type="component" value="Unassembled WGS sequence"/>
</dbReference>
<accession>A0ABD1INP1</accession>
<keyword evidence="2" id="KW-1185">Reference proteome</keyword>
<comment type="caution">
    <text evidence="1">The sequence shown here is derived from an EMBL/GenBank/DDBJ whole genome shotgun (WGS) entry which is preliminary data.</text>
</comment>
<evidence type="ECO:0000313" key="2">
    <source>
        <dbReference type="Proteomes" id="UP001567538"/>
    </source>
</evidence>
<organism evidence="1 2">
    <name type="scientific">Salvia divinorum</name>
    <name type="common">Maria pastora</name>
    <name type="synonym">Diviner's sage</name>
    <dbReference type="NCBI Taxonomy" id="28513"/>
    <lineage>
        <taxon>Eukaryota</taxon>
        <taxon>Viridiplantae</taxon>
        <taxon>Streptophyta</taxon>
        <taxon>Embryophyta</taxon>
        <taxon>Tracheophyta</taxon>
        <taxon>Spermatophyta</taxon>
        <taxon>Magnoliopsida</taxon>
        <taxon>eudicotyledons</taxon>
        <taxon>Gunneridae</taxon>
        <taxon>Pentapetalae</taxon>
        <taxon>asterids</taxon>
        <taxon>lamiids</taxon>
        <taxon>Lamiales</taxon>
        <taxon>Lamiaceae</taxon>
        <taxon>Nepetoideae</taxon>
        <taxon>Mentheae</taxon>
        <taxon>Salviinae</taxon>
        <taxon>Salvia</taxon>
        <taxon>Salvia subgen. Calosphace</taxon>
    </lineage>
</organism>
<sequence>MEDDCAKRVAPGKMVNSGKRLHQPSLQRIGGEELFLEYMTGIGFEWLMDIHMPELPVTLAQEFFTSFRFKATMDLGNKSISFRICTREVKMSLTEWSVRLGLYSVEQADKGEWLDRYIGQPKNDPDFDQQSA</sequence>
<gene>
    <name evidence="1" type="ORF">AAHA92_00385</name>
</gene>
<dbReference type="EMBL" id="JBEAFC010000001">
    <property type="protein sequence ID" value="KAL1568826.1"/>
    <property type="molecule type" value="Genomic_DNA"/>
</dbReference>
<name>A0ABD1INP1_SALDI</name>
<evidence type="ECO:0000313" key="1">
    <source>
        <dbReference type="EMBL" id="KAL1568826.1"/>
    </source>
</evidence>
<proteinExistence type="predicted"/>
<protein>
    <submittedName>
        <fullName evidence="1">Uncharacterized protein</fullName>
    </submittedName>
</protein>